<gene>
    <name evidence="1" type="ORF">KK062_23545</name>
</gene>
<keyword evidence="2" id="KW-1185">Reference proteome</keyword>
<comment type="caution">
    <text evidence="1">The sequence shown here is derived from an EMBL/GenBank/DDBJ whole genome shotgun (WGS) entry which is preliminary data.</text>
</comment>
<reference evidence="1 2" key="1">
    <citation type="submission" date="2021-05" db="EMBL/GenBank/DDBJ databases">
        <title>A Polyphasic approach of four new species of the genus Ohtaekwangia: Ohtaekwangia histidinii sp. nov., Ohtaekwangia cretensis sp. nov., Ohtaekwangia indiensis sp. nov., Ohtaekwangia reichenbachii sp. nov. from diverse environment.</title>
        <authorList>
            <person name="Octaviana S."/>
        </authorList>
    </citation>
    <scope>NUCLEOTIDE SEQUENCE [LARGE SCALE GENOMIC DNA]</scope>
    <source>
        <strain evidence="1 2">PWU5</strain>
    </source>
</reference>
<proteinExistence type="predicted"/>
<evidence type="ECO:0000313" key="2">
    <source>
        <dbReference type="Proteomes" id="UP001319080"/>
    </source>
</evidence>
<dbReference type="RefSeq" id="WP_254086812.1">
    <property type="nucleotide sequence ID" value="NZ_JAHESE010000030.1"/>
</dbReference>
<protein>
    <submittedName>
        <fullName evidence="1">Uncharacterized protein</fullName>
    </submittedName>
</protein>
<accession>A0AAP2GSG9</accession>
<dbReference type="EMBL" id="JAHESE010000030">
    <property type="protein sequence ID" value="MBT1711239.1"/>
    <property type="molecule type" value="Genomic_DNA"/>
</dbReference>
<organism evidence="1 2">
    <name type="scientific">Dawidia cretensis</name>
    <dbReference type="NCBI Taxonomy" id="2782350"/>
    <lineage>
        <taxon>Bacteria</taxon>
        <taxon>Pseudomonadati</taxon>
        <taxon>Bacteroidota</taxon>
        <taxon>Cytophagia</taxon>
        <taxon>Cytophagales</taxon>
        <taxon>Chryseotaleaceae</taxon>
        <taxon>Dawidia</taxon>
    </lineage>
</organism>
<dbReference type="Proteomes" id="UP001319080">
    <property type="component" value="Unassembled WGS sequence"/>
</dbReference>
<name>A0AAP2GSG9_9BACT</name>
<sequence length="137" mass="15822">MEDYHTHYLGKTDDGRQFFGYETFVFPPGVPAEALMKHRKEYVVLYLFDDKGNHSETKHWFAGTVGVADQEKMIAWLQDEIEKLGNVTYTDIEVKPFQSTVDGVVFGLVSNEEHKAVELQPNSTIAFYEPWDGEYYT</sequence>
<evidence type="ECO:0000313" key="1">
    <source>
        <dbReference type="EMBL" id="MBT1711239.1"/>
    </source>
</evidence>
<dbReference type="AlphaFoldDB" id="A0AAP2GSG9"/>